<evidence type="ECO:0000313" key="3">
    <source>
        <dbReference type="EMBL" id="SUU92640.1"/>
    </source>
</evidence>
<proteinExistence type="predicted"/>
<name>A0A2I1M6T1_9FIRM</name>
<evidence type="ECO:0000256" key="1">
    <source>
        <dbReference type="SAM" id="Phobius"/>
    </source>
</evidence>
<reference evidence="3 5" key="2">
    <citation type="submission" date="2018-06" db="EMBL/GenBank/DDBJ databases">
        <authorList>
            <consortium name="Pathogen Informatics"/>
            <person name="Doyle S."/>
        </authorList>
    </citation>
    <scope>NUCLEOTIDE SEQUENCE [LARGE SCALE GENOMIC DNA]</scope>
    <source>
        <strain evidence="3 5">NCTC9810</strain>
    </source>
</reference>
<gene>
    <name evidence="2" type="ORF">CYJ34_07250</name>
    <name evidence="3" type="ORF">NCTC9810_00974</name>
</gene>
<dbReference type="EMBL" id="UFTA01000002">
    <property type="protein sequence ID" value="SUU92640.1"/>
    <property type="molecule type" value="Genomic_DNA"/>
</dbReference>
<feature type="transmembrane region" description="Helical" evidence="1">
    <location>
        <begin position="6"/>
        <end position="27"/>
    </location>
</feature>
<keyword evidence="1" id="KW-1133">Transmembrane helix</keyword>
<dbReference type="InterPro" id="IPR016785">
    <property type="entry name" value="ComGD"/>
</dbReference>
<keyword evidence="4" id="KW-1185">Reference proteome</keyword>
<reference evidence="2 4" key="1">
    <citation type="submission" date="2017-12" db="EMBL/GenBank/DDBJ databases">
        <title>Phylogenetic diversity of female urinary microbiome.</title>
        <authorList>
            <person name="Thomas-White K."/>
            <person name="Wolfe A.J."/>
        </authorList>
    </citation>
    <scope>NUCLEOTIDE SEQUENCE [LARGE SCALE GENOMIC DNA]</scope>
    <source>
        <strain evidence="2 4">UMB0119</strain>
    </source>
</reference>
<keyword evidence="1" id="KW-0812">Transmembrane</keyword>
<keyword evidence="1" id="KW-0472">Membrane</keyword>
<dbReference type="Proteomes" id="UP000234335">
    <property type="component" value="Unassembled WGS sequence"/>
</dbReference>
<dbReference type="Gene3D" id="3.30.700.10">
    <property type="entry name" value="Glycoprotein, Type 4 Pilin"/>
    <property type="match status" value="1"/>
</dbReference>
<dbReference type="NCBIfam" id="TIGR02532">
    <property type="entry name" value="IV_pilin_GFxxxE"/>
    <property type="match status" value="1"/>
</dbReference>
<dbReference type="SUPFAM" id="SSF54523">
    <property type="entry name" value="Pili subunits"/>
    <property type="match status" value="1"/>
</dbReference>
<dbReference type="OrthoDB" id="1692929at2"/>
<sequence length="154" mass="17346">MKKHGFTLIELIVVLTIMSIGLGIGALKFKVVDSFKANSEIQTMINDVNFAKMKALSTGRAYQLVLNNYSYTIKPKGEESKDDIIYRKLNYLEIGFNEKNFSNLITYTASGSISNAGTIYIKRKDDLDIDQVYKLVSTVAGGHTRIEKDWVYSD</sequence>
<dbReference type="AlphaFoldDB" id="A0A2I1M6T1"/>
<dbReference type="InterPro" id="IPR012902">
    <property type="entry name" value="N_methyl_site"/>
</dbReference>
<evidence type="ECO:0000313" key="5">
    <source>
        <dbReference type="Proteomes" id="UP000255124"/>
    </source>
</evidence>
<evidence type="ECO:0000313" key="4">
    <source>
        <dbReference type="Proteomes" id="UP000234335"/>
    </source>
</evidence>
<protein>
    <submittedName>
        <fullName evidence="3">Tfp pilus assembly protein FimT</fullName>
    </submittedName>
</protein>
<accession>A0A2I1M6T1</accession>
<dbReference type="EMBL" id="PKGS01000005">
    <property type="protein sequence ID" value="PKZ15807.1"/>
    <property type="molecule type" value="Genomic_DNA"/>
</dbReference>
<dbReference type="InterPro" id="IPR045584">
    <property type="entry name" value="Pilin-like"/>
</dbReference>
<organism evidence="2 4">
    <name type="scientific">Anaerococcus octavius</name>
    <dbReference type="NCBI Taxonomy" id="54007"/>
    <lineage>
        <taxon>Bacteria</taxon>
        <taxon>Bacillati</taxon>
        <taxon>Bacillota</taxon>
        <taxon>Tissierellia</taxon>
        <taxon>Tissierellales</taxon>
        <taxon>Peptoniphilaceae</taxon>
        <taxon>Anaerococcus</taxon>
    </lineage>
</organism>
<dbReference type="Proteomes" id="UP000255124">
    <property type="component" value="Unassembled WGS sequence"/>
</dbReference>
<evidence type="ECO:0000313" key="2">
    <source>
        <dbReference type="EMBL" id="PKZ15807.1"/>
    </source>
</evidence>
<dbReference type="RefSeq" id="WP_101540625.1">
    <property type="nucleotide sequence ID" value="NZ_CALTZC010000022.1"/>
</dbReference>
<dbReference type="PIRSF" id="PIRSF021292">
    <property type="entry name" value="Competence_ComGD"/>
    <property type="match status" value="1"/>
</dbReference>
<dbReference type="GO" id="GO:0030420">
    <property type="term" value="P:establishment of competence for transformation"/>
    <property type="evidence" value="ECO:0007669"/>
    <property type="project" value="InterPro"/>
</dbReference>
<dbReference type="Pfam" id="PF07963">
    <property type="entry name" value="N_methyl"/>
    <property type="match status" value="1"/>
</dbReference>